<comment type="caution">
    <text evidence="1">The sequence shown here is derived from an EMBL/GenBank/DDBJ whole genome shotgun (WGS) entry which is preliminary data.</text>
</comment>
<evidence type="ECO:0000313" key="1">
    <source>
        <dbReference type="EMBL" id="NBI55683.1"/>
    </source>
</evidence>
<protein>
    <submittedName>
        <fullName evidence="1">TIGR02450 family Trp-rich protein</fullName>
    </submittedName>
</protein>
<dbReference type="Pfam" id="PF09493">
    <property type="entry name" value="DUF2389"/>
    <property type="match status" value="1"/>
</dbReference>
<reference evidence="1 2" key="1">
    <citation type="journal article" date="2017" name="Int. J. Syst. Evol. Microbiol.">
        <title>Photobacterium alginatilyticum sp. nov., a marine bacterium isolated from bottom seawater.</title>
        <authorList>
            <person name="Wang X."/>
            <person name="Wang Y."/>
            <person name="Yang X."/>
            <person name="Sun H."/>
            <person name="Li B."/>
            <person name="Zhang X.H."/>
        </authorList>
    </citation>
    <scope>NUCLEOTIDE SEQUENCE [LARGE SCALE GENOMIC DNA]</scope>
    <source>
        <strain evidence="1 2">P03D4</strain>
    </source>
</reference>
<keyword evidence="2" id="KW-1185">Reference proteome</keyword>
<gene>
    <name evidence="1" type="ORF">EIZ48_24525</name>
</gene>
<dbReference type="Proteomes" id="UP000738517">
    <property type="component" value="Unassembled WGS sequence"/>
</dbReference>
<evidence type="ECO:0000313" key="2">
    <source>
        <dbReference type="Proteomes" id="UP000738517"/>
    </source>
</evidence>
<dbReference type="EMBL" id="RSEJ01000035">
    <property type="protein sequence ID" value="NBI55683.1"/>
    <property type="molecule type" value="Genomic_DNA"/>
</dbReference>
<name>A0ABW9YQY5_9GAMM</name>
<organism evidence="1 2">
    <name type="scientific">Photobacterium alginatilyticum</name>
    <dbReference type="NCBI Taxonomy" id="1775171"/>
    <lineage>
        <taxon>Bacteria</taxon>
        <taxon>Pseudomonadati</taxon>
        <taxon>Pseudomonadota</taxon>
        <taxon>Gammaproteobacteria</taxon>
        <taxon>Vibrionales</taxon>
        <taxon>Vibrionaceae</taxon>
        <taxon>Photobacterium</taxon>
    </lineage>
</organism>
<dbReference type="InterPro" id="IPR012663">
    <property type="entry name" value="CHP02450_Tryp"/>
</dbReference>
<proteinExistence type="predicted"/>
<dbReference type="NCBIfam" id="TIGR02450">
    <property type="entry name" value="TIGR02450 family Trp-rich protein"/>
    <property type="match status" value="1"/>
</dbReference>
<dbReference type="RefSeq" id="WP_160657560.1">
    <property type="nucleotide sequence ID" value="NZ_RSEJ01000035.1"/>
</dbReference>
<accession>A0ABW9YQY5</accession>
<sequence length="71" mass="8765">MNRIHPKALLNSKWTKVHPVHRERHFVVTQVEFDENHKVKRCVIEAVINRHEYELNWRELTDSLEWQIGWH</sequence>